<dbReference type="GO" id="GO:0045493">
    <property type="term" value="P:xylan catabolic process"/>
    <property type="evidence" value="ECO:0007669"/>
    <property type="project" value="UniProtKB-UniRule"/>
</dbReference>
<evidence type="ECO:0000256" key="7">
    <source>
        <dbReference type="ARBA" id="ARBA00023277"/>
    </source>
</evidence>
<evidence type="ECO:0000256" key="1">
    <source>
        <dbReference type="ARBA" id="ARBA00000681"/>
    </source>
</evidence>
<dbReference type="PRINTS" id="PR00911">
    <property type="entry name" value="GLHYDRLASE11"/>
</dbReference>
<dbReference type="OrthoDB" id="2115822at2759"/>
<evidence type="ECO:0000256" key="4">
    <source>
        <dbReference type="ARBA" id="ARBA00012590"/>
    </source>
</evidence>
<comment type="pathway">
    <text evidence="2 10 11">Glycan degradation; xylan degradation.</text>
</comment>
<comment type="similarity">
    <text evidence="3 10 11">Belongs to the glycosyl hydrolase 11 (cellulase G) family.</text>
</comment>
<reference evidence="14 15" key="1">
    <citation type="journal article" date="2016" name="PLoS Pathog.">
        <title>Biosynthesis of antibiotic leucinostatins in bio-control fungus Purpureocillium lilacinum and their inhibition on phytophthora revealed by genome mining.</title>
        <authorList>
            <person name="Wang G."/>
            <person name="Liu Z."/>
            <person name="Lin R."/>
            <person name="Li E."/>
            <person name="Mao Z."/>
            <person name="Ling J."/>
            <person name="Yang Y."/>
            <person name="Yin W.B."/>
            <person name="Xie B."/>
        </authorList>
    </citation>
    <scope>NUCLEOTIDE SEQUENCE [LARGE SCALE GENOMIC DNA]</scope>
    <source>
        <strain evidence="14">170</strain>
    </source>
</reference>
<dbReference type="UniPathway" id="UPA00114"/>
<evidence type="ECO:0000256" key="3">
    <source>
        <dbReference type="ARBA" id="ARBA00007792"/>
    </source>
</evidence>
<dbReference type="STRING" id="1380566.A0A179GAQ8"/>
<keyword evidence="15" id="KW-1185">Reference proteome</keyword>
<evidence type="ECO:0000256" key="12">
    <source>
        <dbReference type="SAM" id="SignalP"/>
    </source>
</evidence>
<comment type="catalytic activity">
    <reaction evidence="1 10 11">
        <text>Endohydrolysis of (1-&gt;4)-beta-D-xylosidic linkages in xylans.</text>
        <dbReference type="EC" id="3.2.1.8"/>
    </reaction>
</comment>
<dbReference type="InterPro" id="IPR018208">
    <property type="entry name" value="GH11_AS_1"/>
</dbReference>
<dbReference type="SUPFAM" id="SSF49899">
    <property type="entry name" value="Concanavalin A-like lectins/glucanases"/>
    <property type="match status" value="1"/>
</dbReference>
<keyword evidence="8 10" id="KW-0326">Glycosidase</keyword>
<evidence type="ECO:0000256" key="9">
    <source>
        <dbReference type="ARBA" id="ARBA00023326"/>
    </source>
</evidence>
<protein>
    <recommendedName>
        <fullName evidence="4 10">Endo-1,4-beta-xylanase</fullName>
        <ecNumber evidence="4 10">3.2.1.8</ecNumber>
    </recommendedName>
</protein>
<feature type="active site" description="Nucleophile" evidence="10">
    <location>
        <position position="111"/>
    </location>
</feature>
<keyword evidence="6 10" id="KW-0378">Hydrolase</keyword>
<organism evidence="14 15">
    <name type="scientific">Pochonia chlamydosporia 170</name>
    <dbReference type="NCBI Taxonomy" id="1380566"/>
    <lineage>
        <taxon>Eukaryota</taxon>
        <taxon>Fungi</taxon>
        <taxon>Dikarya</taxon>
        <taxon>Ascomycota</taxon>
        <taxon>Pezizomycotina</taxon>
        <taxon>Sordariomycetes</taxon>
        <taxon>Hypocreomycetidae</taxon>
        <taxon>Hypocreales</taxon>
        <taxon>Clavicipitaceae</taxon>
        <taxon>Pochonia</taxon>
    </lineage>
</organism>
<accession>A0A179GAQ8</accession>
<dbReference type="GO" id="GO:0031176">
    <property type="term" value="F:endo-1,4-beta-xylanase activity"/>
    <property type="evidence" value="ECO:0007669"/>
    <property type="project" value="UniProtKB-UniRule"/>
</dbReference>
<keyword evidence="12" id="KW-0732">Signal</keyword>
<dbReference type="Gene3D" id="2.60.120.180">
    <property type="match status" value="1"/>
</dbReference>
<dbReference type="GeneID" id="28854925"/>
<evidence type="ECO:0000313" key="14">
    <source>
        <dbReference type="EMBL" id="OAQ74239.1"/>
    </source>
</evidence>
<comment type="caution">
    <text evidence="14">The sequence shown here is derived from an EMBL/GenBank/DDBJ whole genome shotgun (WGS) entry which is preliminary data.</text>
</comment>
<dbReference type="EMBL" id="LSBJ02000001">
    <property type="protein sequence ID" value="OAQ74239.1"/>
    <property type="molecule type" value="Genomic_DNA"/>
</dbReference>
<proteinExistence type="inferred from homology"/>
<evidence type="ECO:0000313" key="15">
    <source>
        <dbReference type="Proteomes" id="UP000078397"/>
    </source>
</evidence>
<name>A0A179GAQ8_METCM</name>
<evidence type="ECO:0000256" key="10">
    <source>
        <dbReference type="PROSITE-ProRule" id="PRU01097"/>
    </source>
</evidence>
<dbReference type="FunFam" id="2.60.120.180:FF:000001">
    <property type="entry name" value="Endo-1,4-beta-xylanase"/>
    <property type="match status" value="1"/>
</dbReference>
<evidence type="ECO:0000256" key="6">
    <source>
        <dbReference type="ARBA" id="ARBA00022801"/>
    </source>
</evidence>
<dbReference type="EC" id="3.2.1.8" evidence="4 10"/>
<dbReference type="KEGG" id="pchm:VFPPC_13154"/>
<dbReference type="RefSeq" id="XP_018150322.1">
    <property type="nucleotide sequence ID" value="XM_018290931.1"/>
</dbReference>
<dbReference type="PROSITE" id="PS51761">
    <property type="entry name" value="GH11_3"/>
    <property type="match status" value="1"/>
</dbReference>
<dbReference type="PANTHER" id="PTHR46828:SF2">
    <property type="entry name" value="ENDO-1,4-BETA-XYLANASE A-RELATED"/>
    <property type="match status" value="1"/>
</dbReference>
<feature type="domain" description="GH11" evidence="13">
    <location>
        <begin position="28"/>
        <end position="215"/>
    </location>
</feature>
<dbReference type="Pfam" id="PF00457">
    <property type="entry name" value="Glyco_hydro_11"/>
    <property type="match status" value="1"/>
</dbReference>
<dbReference type="InterPro" id="IPR033123">
    <property type="entry name" value="GH11_dom"/>
</dbReference>
<dbReference type="InterPro" id="IPR013319">
    <property type="entry name" value="GH11/12"/>
</dbReference>
<gene>
    <name evidence="14" type="ORF">VFPPC_13154</name>
</gene>
<dbReference type="InterPro" id="IPR013320">
    <property type="entry name" value="ConA-like_dom_sf"/>
</dbReference>
<evidence type="ECO:0000256" key="5">
    <source>
        <dbReference type="ARBA" id="ARBA00022651"/>
    </source>
</evidence>
<keyword evidence="9 10" id="KW-0624">Polysaccharide degradation</keyword>
<sequence length="248" mass="26311">MLLLSAVALLAGVSLTQGAPSATNTLVERTAQGTGTDNGYFYSFWADYSNVNYNNGPGGSYNVSWSNGGNFVAGKGWNPGSPRTITYSGTYAPSGNSYLSIYGWTKTPLIEYYIVENFGTYNPSTGATKKGQVTSDGSTYDIYETTRVNAPSIIGTATFQQYWSVRRDKRSSGSVTTGNHFNAWASLGMKLGSFDYQIVATEGYYSSGSASITVGQGGSSGDGGDGGNGGGNTNVSERDCFFRFRPWG</sequence>
<evidence type="ECO:0000259" key="13">
    <source>
        <dbReference type="PROSITE" id="PS51761"/>
    </source>
</evidence>
<evidence type="ECO:0000256" key="2">
    <source>
        <dbReference type="ARBA" id="ARBA00004851"/>
    </source>
</evidence>
<dbReference type="AlphaFoldDB" id="A0A179GAQ8"/>
<dbReference type="Proteomes" id="UP000078397">
    <property type="component" value="Unassembled WGS sequence"/>
</dbReference>
<feature type="active site" description="Proton donor" evidence="10">
    <location>
        <position position="202"/>
    </location>
</feature>
<dbReference type="PROSITE" id="PS00776">
    <property type="entry name" value="GH11_1"/>
    <property type="match status" value="1"/>
</dbReference>
<keyword evidence="5 10" id="KW-0858">Xylan degradation</keyword>
<keyword evidence="7 10" id="KW-0119">Carbohydrate metabolism</keyword>
<evidence type="ECO:0000256" key="8">
    <source>
        <dbReference type="ARBA" id="ARBA00023295"/>
    </source>
</evidence>
<feature type="signal peptide" evidence="12">
    <location>
        <begin position="1"/>
        <end position="18"/>
    </location>
</feature>
<dbReference type="PANTHER" id="PTHR46828">
    <property type="entry name" value="ENDO-1,4-BETA-XYLANASE A-RELATED"/>
    <property type="match status" value="1"/>
</dbReference>
<dbReference type="GO" id="GO:0030246">
    <property type="term" value="F:carbohydrate binding"/>
    <property type="evidence" value="ECO:0007669"/>
    <property type="project" value="UniProtKB-KW"/>
</dbReference>
<dbReference type="InterPro" id="IPR001137">
    <property type="entry name" value="Glyco_hydro_11"/>
</dbReference>
<evidence type="ECO:0000256" key="11">
    <source>
        <dbReference type="RuleBase" id="RU362015"/>
    </source>
</evidence>
<feature type="chain" id="PRO_5008102508" description="Endo-1,4-beta-xylanase" evidence="12">
    <location>
        <begin position="19"/>
        <end position="248"/>
    </location>
</feature>